<dbReference type="RefSeq" id="XP_004037703.1">
    <property type="nucleotide sequence ID" value="XM_004037655.1"/>
</dbReference>
<evidence type="ECO:0000256" key="1">
    <source>
        <dbReference type="SAM" id="Coils"/>
    </source>
</evidence>
<organism evidence="2 3">
    <name type="scientific">Ichthyophthirius multifiliis</name>
    <name type="common">White spot disease agent</name>
    <name type="synonym">Ich</name>
    <dbReference type="NCBI Taxonomy" id="5932"/>
    <lineage>
        <taxon>Eukaryota</taxon>
        <taxon>Sar</taxon>
        <taxon>Alveolata</taxon>
        <taxon>Ciliophora</taxon>
        <taxon>Intramacronucleata</taxon>
        <taxon>Oligohymenophorea</taxon>
        <taxon>Hymenostomatida</taxon>
        <taxon>Ophryoglenina</taxon>
        <taxon>Ichthyophthirius</taxon>
    </lineage>
</organism>
<name>G0QM38_ICHMU</name>
<dbReference type="Proteomes" id="UP000008983">
    <property type="component" value="Unassembled WGS sequence"/>
</dbReference>
<keyword evidence="1" id="KW-0175">Coiled coil</keyword>
<feature type="non-terminal residue" evidence="2">
    <location>
        <position position="1"/>
    </location>
</feature>
<dbReference type="AlphaFoldDB" id="G0QM38"/>
<feature type="coiled-coil region" evidence="1">
    <location>
        <begin position="70"/>
        <end position="100"/>
    </location>
</feature>
<protein>
    <submittedName>
        <fullName evidence="2">Uncharacterized protein</fullName>
    </submittedName>
</protein>
<sequence length="118" mass="13548">LQSLVEDGNQILDEPDLQSGIQIIDLIQFQENSQTNIQQEIDEFDQIKNYFSNIFNKTKVVAGQALTKSKEIAQNTIAKVEIEANNIKEKLKDKNKLQEDFKQFGQKIETSSKQFAQE</sequence>
<dbReference type="InParanoid" id="G0QM38"/>
<dbReference type="EMBL" id="GL983378">
    <property type="protein sequence ID" value="EGR33717.1"/>
    <property type="molecule type" value="Genomic_DNA"/>
</dbReference>
<proteinExistence type="predicted"/>
<reference evidence="2 3" key="1">
    <citation type="submission" date="2011-07" db="EMBL/GenBank/DDBJ databases">
        <authorList>
            <person name="Coyne R."/>
            <person name="Brami D."/>
            <person name="Johnson J."/>
            <person name="Hostetler J."/>
            <person name="Hannick L."/>
            <person name="Clark T."/>
            <person name="Cassidy-Hanley D."/>
            <person name="Inman J."/>
        </authorList>
    </citation>
    <scope>NUCLEOTIDE SEQUENCE [LARGE SCALE GENOMIC DNA]</scope>
    <source>
        <strain evidence="2 3">G5</strain>
    </source>
</reference>
<evidence type="ECO:0000313" key="2">
    <source>
        <dbReference type="EMBL" id="EGR33717.1"/>
    </source>
</evidence>
<dbReference type="GeneID" id="14909904"/>
<keyword evidence="3" id="KW-1185">Reference proteome</keyword>
<evidence type="ECO:0000313" key="3">
    <source>
        <dbReference type="Proteomes" id="UP000008983"/>
    </source>
</evidence>
<gene>
    <name evidence="2" type="ORF">IMG5_043080</name>
</gene>
<accession>G0QM38</accession>
<feature type="non-terminal residue" evidence="2">
    <location>
        <position position="118"/>
    </location>
</feature>